<evidence type="ECO:0000313" key="4">
    <source>
        <dbReference type="EMBL" id="KAK9883413.1"/>
    </source>
</evidence>
<keyword evidence="5" id="KW-1185">Reference proteome</keyword>
<feature type="repeat" description="ANK" evidence="3">
    <location>
        <begin position="153"/>
        <end position="185"/>
    </location>
</feature>
<dbReference type="PROSITE" id="PS50088">
    <property type="entry name" value="ANK_REPEAT"/>
    <property type="match status" value="2"/>
</dbReference>
<dbReference type="InterPro" id="IPR036770">
    <property type="entry name" value="Ankyrin_rpt-contain_sf"/>
</dbReference>
<proteinExistence type="predicted"/>
<gene>
    <name evidence="4" type="ORF">WA026_001587</name>
</gene>
<keyword evidence="1" id="KW-0677">Repeat</keyword>
<dbReference type="GO" id="GO:0070531">
    <property type="term" value="C:BRCA1-A complex"/>
    <property type="evidence" value="ECO:0007669"/>
    <property type="project" value="TreeGrafter"/>
</dbReference>
<name>A0AAW1USA1_9CUCU</name>
<accession>A0AAW1USA1</accession>
<comment type="caution">
    <text evidence="4">The sequence shown here is derived from an EMBL/GenBank/DDBJ whole genome shotgun (WGS) entry which is preliminary data.</text>
</comment>
<evidence type="ECO:0008006" key="6">
    <source>
        <dbReference type="Google" id="ProtNLM"/>
    </source>
</evidence>
<dbReference type="PANTHER" id="PTHR24171">
    <property type="entry name" value="ANKYRIN REPEAT DOMAIN-CONTAINING PROTEIN 39-RELATED"/>
    <property type="match status" value="1"/>
</dbReference>
<dbReference type="AlphaFoldDB" id="A0AAW1USA1"/>
<organism evidence="4 5">
    <name type="scientific">Henosepilachna vigintioctopunctata</name>
    <dbReference type="NCBI Taxonomy" id="420089"/>
    <lineage>
        <taxon>Eukaryota</taxon>
        <taxon>Metazoa</taxon>
        <taxon>Ecdysozoa</taxon>
        <taxon>Arthropoda</taxon>
        <taxon>Hexapoda</taxon>
        <taxon>Insecta</taxon>
        <taxon>Pterygota</taxon>
        <taxon>Neoptera</taxon>
        <taxon>Endopterygota</taxon>
        <taxon>Coleoptera</taxon>
        <taxon>Polyphaga</taxon>
        <taxon>Cucujiformia</taxon>
        <taxon>Coccinelloidea</taxon>
        <taxon>Coccinellidae</taxon>
        <taxon>Epilachninae</taxon>
        <taxon>Epilachnini</taxon>
        <taxon>Henosepilachna</taxon>
    </lineage>
</organism>
<dbReference type="PANTHER" id="PTHR24171:SF8">
    <property type="entry name" value="BRCA1-ASSOCIATED RING DOMAIN PROTEIN 1"/>
    <property type="match status" value="1"/>
</dbReference>
<evidence type="ECO:0000256" key="3">
    <source>
        <dbReference type="PROSITE-ProRule" id="PRU00023"/>
    </source>
</evidence>
<dbReference type="SMART" id="SM00248">
    <property type="entry name" value="ANK"/>
    <property type="match status" value="5"/>
</dbReference>
<evidence type="ECO:0000313" key="5">
    <source>
        <dbReference type="Proteomes" id="UP001431783"/>
    </source>
</evidence>
<dbReference type="PROSITE" id="PS50297">
    <property type="entry name" value="ANK_REP_REGION"/>
    <property type="match status" value="1"/>
</dbReference>
<dbReference type="GO" id="GO:0085020">
    <property type="term" value="P:protein K6-linked ubiquitination"/>
    <property type="evidence" value="ECO:0007669"/>
    <property type="project" value="TreeGrafter"/>
</dbReference>
<dbReference type="EMBL" id="JARQZJ010000091">
    <property type="protein sequence ID" value="KAK9883413.1"/>
    <property type="molecule type" value="Genomic_DNA"/>
</dbReference>
<evidence type="ECO:0000256" key="1">
    <source>
        <dbReference type="ARBA" id="ARBA00022737"/>
    </source>
</evidence>
<dbReference type="SUPFAM" id="SSF48403">
    <property type="entry name" value="Ankyrin repeat"/>
    <property type="match status" value="1"/>
</dbReference>
<sequence>MEQFSVIYARYRRSIGLIWDAHFKYIKSTMVAIERGENINLKGAIGDTAVHIACLDIFNPYLIQNLLRFEPNFNIRNDEHQTPLHIYMKTLYVGFLALESILETGADPNIPDAKGNTCLHYLAEYRFKKMINPKLLIHVFLKYNADVNIQNYYGDTPLHRAVEHEAVDFIAALLHTEASVLIKNEENLTALDLAYINRNNKPEVFIEMSKFAIILNYLRIPVNQLFLDKIHSDESLRLFNDQCNEEFSRLKKIKVGNTDLTLNVILKTSTHAFAKYLRNSEIFEWFRNFESGQYKIFGTRINRHFKEGLARKEAEEYGYTFFRKTSQTLPEVCHDKILTYLSNEDLYNLI</sequence>
<keyword evidence="2 3" id="KW-0040">ANK repeat</keyword>
<dbReference type="InterPro" id="IPR002110">
    <property type="entry name" value="Ankyrin_rpt"/>
</dbReference>
<dbReference type="Pfam" id="PF12796">
    <property type="entry name" value="Ank_2"/>
    <property type="match status" value="1"/>
</dbReference>
<feature type="repeat" description="ANK" evidence="3">
    <location>
        <begin position="79"/>
        <end position="113"/>
    </location>
</feature>
<protein>
    <recommendedName>
        <fullName evidence="6">Ankyrin repeat protein</fullName>
    </recommendedName>
</protein>
<dbReference type="Gene3D" id="1.25.40.20">
    <property type="entry name" value="Ankyrin repeat-containing domain"/>
    <property type="match status" value="2"/>
</dbReference>
<dbReference type="GO" id="GO:0031436">
    <property type="term" value="C:BRCA1-BARD1 complex"/>
    <property type="evidence" value="ECO:0007669"/>
    <property type="project" value="TreeGrafter"/>
</dbReference>
<evidence type="ECO:0000256" key="2">
    <source>
        <dbReference type="ARBA" id="ARBA00023043"/>
    </source>
</evidence>
<dbReference type="Proteomes" id="UP001431783">
    <property type="component" value="Unassembled WGS sequence"/>
</dbReference>
<dbReference type="GO" id="GO:0004842">
    <property type="term" value="F:ubiquitin-protein transferase activity"/>
    <property type="evidence" value="ECO:0007669"/>
    <property type="project" value="TreeGrafter"/>
</dbReference>
<reference evidence="4 5" key="1">
    <citation type="submission" date="2023-03" db="EMBL/GenBank/DDBJ databases">
        <title>Genome insight into feeding habits of ladybird beetles.</title>
        <authorList>
            <person name="Li H.-S."/>
            <person name="Huang Y.-H."/>
            <person name="Pang H."/>
        </authorList>
    </citation>
    <scope>NUCLEOTIDE SEQUENCE [LARGE SCALE GENOMIC DNA]</scope>
    <source>
        <strain evidence="4">SYSU_2023b</strain>
        <tissue evidence="4">Whole body</tissue>
    </source>
</reference>